<gene>
    <name evidence="2" type="ORF">XAT740_LOCUS62523</name>
</gene>
<proteinExistence type="predicted"/>
<dbReference type="GO" id="GO:0000793">
    <property type="term" value="C:condensed chromosome"/>
    <property type="evidence" value="ECO:0007669"/>
    <property type="project" value="TreeGrafter"/>
</dbReference>
<name>A0A816HI81_ADIRI</name>
<dbReference type="PANTHER" id="PTHR46060:SF2">
    <property type="entry name" value="HISTONE-LYSINE N-METHYLTRANSFERASE SETMAR"/>
    <property type="match status" value="1"/>
</dbReference>
<dbReference type="GO" id="GO:0003697">
    <property type="term" value="F:single-stranded DNA binding"/>
    <property type="evidence" value="ECO:0007669"/>
    <property type="project" value="TreeGrafter"/>
</dbReference>
<evidence type="ECO:0000259" key="1">
    <source>
        <dbReference type="Pfam" id="PF17906"/>
    </source>
</evidence>
<dbReference type="PANTHER" id="PTHR46060">
    <property type="entry name" value="MARINER MOS1 TRANSPOSASE-LIKE PROTEIN"/>
    <property type="match status" value="1"/>
</dbReference>
<dbReference type="Proteomes" id="UP000663828">
    <property type="component" value="Unassembled WGS sequence"/>
</dbReference>
<dbReference type="Gene3D" id="1.10.10.10">
    <property type="entry name" value="Winged helix-like DNA-binding domain superfamily/Winged helix DNA-binding domain"/>
    <property type="match status" value="1"/>
</dbReference>
<dbReference type="GO" id="GO:0015074">
    <property type="term" value="P:DNA integration"/>
    <property type="evidence" value="ECO:0007669"/>
    <property type="project" value="TreeGrafter"/>
</dbReference>
<dbReference type="GO" id="GO:0046975">
    <property type="term" value="F:histone H3K36 methyltransferase activity"/>
    <property type="evidence" value="ECO:0007669"/>
    <property type="project" value="TreeGrafter"/>
</dbReference>
<dbReference type="GO" id="GO:0044774">
    <property type="term" value="P:mitotic DNA integrity checkpoint signaling"/>
    <property type="evidence" value="ECO:0007669"/>
    <property type="project" value="TreeGrafter"/>
</dbReference>
<dbReference type="GO" id="GO:0035861">
    <property type="term" value="C:site of double-strand break"/>
    <property type="evidence" value="ECO:0007669"/>
    <property type="project" value="TreeGrafter"/>
</dbReference>
<dbReference type="GO" id="GO:0006303">
    <property type="term" value="P:double-strand break repair via nonhomologous end joining"/>
    <property type="evidence" value="ECO:0007669"/>
    <property type="project" value="TreeGrafter"/>
</dbReference>
<dbReference type="InterPro" id="IPR041426">
    <property type="entry name" value="Mos1_HTH"/>
</dbReference>
<dbReference type="InterPro" id="IPR036388">
    <property type="entry name" value="WH-like_DNA-bd_sf"/>
</dbReference>
<reference evidence="2" key="1">
    <citation type="submission" date="2021-02" db="EMBL/GenBank/DDBJ databases">
        <authorList>
            <person name="Nowell W R."/>
        </authorList>
    </citation>
    <scope>NUCLEOTIDE SEQUENCE</scope>
</reference>
<organism evidence="2 3">
    <name type="scientific">Adineta ricciae</name>
    <name type="common">Rotifer</name>
    <dbReference type="NCBI Taxonomy" id="249248"/>
    <lineage>
        <taxon>Eukaryota</taxon>
        <taxon>Metazoa</taxon>
        <taxon>Spiralia</taxon>
        <taxon>Gnathifera</taxon>
        <taxon>Rotifera</taxon>
        <taxon>Eurotatoria</taxon>
        <taxon>Bdelloidea</taxon>
        <taxon>Adinetida</taxon>
        <taxon>Adinetidae</taxon>
        <taxon>Adineta</taxon>
    </lineage>
</organism>
<dbReference type="EMBL" id="CAJNOR010017734">
    <property type="protein sequence ID" value="CAF1687710.1"/>
    <property type="molecule type" value="Genomic_DNA"/>
</dbReference>
<accession>A0A816HI81</accession>
<dbReference type="GO" id="GO:0042800">
    <property type="term" value="F:histone H3K4 methyltransferase activity"/>
    <property type="evidence" value="ECO:0007669"/>
    <property type="project" value="TreeGrafter"/>
</dbReference>
<evidence type="ECO:0000313" key="3">
    <source>
        <dbReference type="Proteomes" id="UP000663828"/>
    </source>
</evidence>
<feature type="non-terminal residue" evidence="2">
    <location>
        <position position="100"/>
    </location>
</feature>
<sequence>MSTDVLSIRKVQYWFHRFKNGNFERDDLPHTERPSEVNMDRLKQLIEDDPRLTMWCLAEQLRCSHTTAETHLHELGTMWKYGVWLPHDFSPHQLQQRVDA</sequence>
<dbReference type="GO" id="GO:0003690">
    <property type="term" value="F:double-stranded DNA binding"/>
    <property type="evidence" value="ECO:0007669"/>
    <property type="project" value="TreeGrafter"/>
</dbReference>
<dbReference type="InterPro" id="IPR052709">
    <property type="entry name" value="Transposase-MT_Hybrid"/>
</dbReference>
<dbReference type="GO" id="GO:0044547">
    <property type="term" value="F:DNA topoisomerase binding"/>
    <property type="evidence" value="ECO:0007669"/>
    <property type="project" value="TreeGrafter"/>
</dbReference>
<feature type="domain" description="Mos1 transposase HTH" evidence="1">
    <location>
        <begin position="4"/>
        <end position="22"/>
    </location>
</feature>
<dbReference type="GO" id="GO:0005634">
    <property type="term" value="C:nucleus"/>
    <property type="evidence" value="ECO:0007669"/>
    <property type="project" value="TreeGrafter"/>
</dbReference>
<dbReference type="GO" id="GO:0031297">
    <property type="term" value="P:replication fork processing"/>
    <property type="evidence" value="ECO:0007669"/>
    <property type="project" value="TreeGrafter"/>
</dbReference>
<dbReference type="GO" id="GO:0000729">
    <property type="term" value="P:DNA double-strand break processing"/>
    <property type="evidence" value="ECO:0007669"/>
    <property type="project" value="TreeGrafter"/>
</dbReference>
<dbReference type="GO" id="GO:0000014">
    <property type="term" value="F:single-stranded DNA endodeoxyribonuclease activity"/>
    <property type="evidence" value="ECO:0007669"/>
    <property type="project" value="TreeGrafter"/>
</dbReference>
<protein>
    <recommendedName>
        <fullName evidence="1">Mos1 transposase HTH domain-containing protein</fullName>
    </recommendedName>
</protein>
<comment type="caution">
    <text evidence="2">The sequence shown here is derived from an EMBL/GenBank/DDBJ whole genome shotgun (WGS) entry which is preliminary data.</text>
</comment>
<keyword evidence="3" id="KW-1185">Reference proteome</keyword>
<dbReference type="AlphaFoldDB" id="A0A816HI81"/>
<dbReference type="Pfam" id="PF17906">
    <property type="entry name" value="HTH_48"/>
    <property type="match status" value="1"/>
</dbReference>
<evidence type="ECO:0000313" key="2">
    <source>
        <dbReference type="EMBL" id="CAF1687710.1"/>
    </source>
</evidence>